<keyword evidence="2" id="KW-1185">Reference proteome</keyword>
<comment type="caution">
    <text evidence="1">The sequence shown here is derived from an EMBL/GenBank/DDBJ whole genome shotgun (WGS) entry which is preliminary data.</text>
</comment>
<reference evidence="1 2" key="1">
    <citation type="journal article" date="2015" name="BMC Genomics">
        <title>Insights from the genome of Ophiocordyceps polyrhachis-furcata to pathogenicity and host specificity in insect fungi.</title>
        <authorList>
            <person name="Wichadakul D."/>
            <person name="Kobmoo N."/>
            <person name="Ingsriswang S."/>
            <person name="Tangphatsornruang S."/>
            <person name="Chantasingh D."/>
            <person name="Luangsa-ard J.J."/>
            <person name="Eurwilaichitr L."/>
        </authorList>
    </citation>
    <scope>NUCLEOTIDE SEQUENCE [LARGE SCALE GENOMIC DNA]</scope>
    <source>
        <strain evidence="1 2">BCC 54312</strain>
    </source>
</reference>
<sequence length="61" mass="7042">MNFIQNPCNSEYYSVKPRRSFIRETAPVKPRRRNHAAGLTFYEFFGGGRQGGTRDGVFWGL</sequence>
<evidence type="ECO:0000313" key="1">
    <source>
        <dbReference type="EMBL" id="RCI07527.1"/>
    </source>
</evidence>
<dbReference type="EMBL" id="LKCN02000027">
    <property type="protein sequence ID" value="RCI07527.1"/>
    <property type="molecule type" value="Genomic_DNA"/>
</dbReference>
<dbReference type="Proteomes" id="UP000253664">
    <property type="component" value="Unassembled WGS sequence"/>
</dbReference>
<gene>
    <name evidence="1" type="ORF">L249_8322</name>
</gene>
<evidence type="ECO:0000313" key="2">
    <source>
        <dbReference type="Proteomes" id="UP000253664"/>
    </source>
</evidence>
<proteinExistence type="predicted"/>
<accession>A0A367KZD3</accession>
<name>A0A367KZD3_9HYPO</name>
<protein>
    <submittedName>
        <fullName evidence="1">Uncharacterized protein</fullName>
    </submittedName>
</protein>
<dbReference type="AlphaFoldDB" id="A0A367KZD3"/>
<organism evidence="1 2">
    <name type="scientific">Ophiocordyceps polyrhachis-furcata BCC 54312</name>
    <dbReference type="NCBI Taxonomy" id="1330021"/>
    <lineage>
        <taxon>Eukaryota</taxon>
        <taxon>Fungi</taxon>
        <taxon>Dikarya</taxon>
        <taxon>Ascomycota</taxon>
        <taxon>Pezizomycotina</taxon>
        <taxon>Sordariomycetes</taxon>
        <taxon>Hypocreomycetidae</taxon>
        <taxon>Hypocreales</taxon>
        <taxon>Ophiocordycipitaceae</taxon>
        <taxon>Ophiocordyceps</taxon>
    </lineage>
</organism>